<feature type="domain" description="RRM" evidence="3">
    <location>
        <begin position="372"/>
        <end position="442"/>
    </location>
</feature>
<proteinExistence type="predicted"/>
<dbReference type="PROSITE" id="PS50102">
    <property type="entry name" value="RRM"/>
    <property type="match status" value="3"/>
</dbReference>
<dbReference type="Gene3D" id="3.30.70.330">
    <property type="match status" value="3"/>
</dbReference>
<dbReference type="InterPro" id="IPR000504">
    <property type="entry name" value="RRM_dom"/>
</dbReference>
<dbReference type="AlphaFoldDB" id="A0A9D4DDS2"/>
<keyword evidence="5" id="KW-1185">Reference proteome</keyword>
<dbReference type="SMART" id="SM00360">
    <property type="entry name" value="RRM"/>
    <property type="match status" value="3"/>
</dbReference>
<dbReference type="InterPro" id="IPR012677">
    <property type="entry name" value="Nucleotide-bd_a/b_plait_sf"/>
</dbReference>
<keyword evidence="1 2" id="KW-0694">RNA-binding</keyword>
<dbReference type="PANTHER" id="PTHR21245">
    <property type="entry name" value="HETEROGENEOUS NUCLEAR RIBONUCLEOPROTEIN"/>
    <property type="match status" value="1"/>
</dbReference>
<dbReference type="Proteomes" id="UP000828390">
    <property type="component" value="Unassembled WGS sequence"/>
</dbReference>
<reference evidence="4" key="2">
    <citation type="submission" date="2020-11" db="EMBL/GenBank/DDBJ databases">
        <authorList>
            <person name="McCartney M.A."/>
            <person name="Auch B."/>
            <person name="Kono T."/>
            <person name="Mallez S."/>
            <person name="Becker A."/>
            <person name="Gohl D.M."/>
            <person name="Silverstein K.A.T."/>
            <person name="Koren S."/>
            <person name="Bechman K.B."/>
            <person name="Herman A."/>
            <person name="Abrahante J.E."/>
            <person name="Garbe J."/>
        </authorList>
    </citation>
    <scope>NUCLEOTIDE SEQUENCE</scope>
    <source>
        <strain evidence="4">Duluth1</strain>
        <tissue evidence="4">Whole animal</tissue>
    </source>
</reference>
<accession>A0A9D4DDS2</accession>
<name>A0A9D4DDS2_DREPO</name>
<evidence type="ECO:0000256" key="1">
    <source>
        <dbReference type="ARBA" id="ARBA00022884"/>
    </source>
</evidence>
<comment type="caution">
    <text evidence="4">The sequence shown here is derived from an EMBL/GenBank/DDBJ whole genome shotgun (WGS) entry which is preliminary data.</text>
</comment>
<dbReference type="GO" id="GO:0003723">
    <property type="term" value="F:RNA binding"/>
    <property type="evidence" value="ECO:0007669"/>
    <property type="project" value="UniProtKB-UniRule"/>
</dbReference>
<evidence type="ECO:0000313" key="5">
    <source>
        <dbReference type="Proteomes" id="UP000828390"/>
    </source>
</evidence>
<dbReference type="Pfam" id="PF00076">
    <property type="entry name" value="RRM_1"/>
    <property type="match status" value="2"/>
</dbReference>
<reference evidence="4" key="1">
    <citation type="journal article" date="2019" name="bioRxiv">
        <title>The Genome of the Zebra Mussel, Dreissena polymorpha: A Resource for Invasive Species Research.</title>
        <authorList>
            <person name="McCartney M.A."/>
            <person name="Auch B."/>
            <person name="Kono T."/>
            <person name="Mallez S."/>
            <person name="Zhang Y."/>
            <person name="Obille A."/>
            <person name="Becker A."/>
            <person name="Abrahante J.E."/>
            <person name="Garbe J."/>
            <person name="Badalamenti J.P."/>
            <person name="Herman A."/>
            <person name="Mangelson H."/>
            <person name="Liachko I."/>
            <person name="Sullivan S."/>
            <person name="Sone E.D."/>
            <person name="Koren S."/>
            <person name="Silverstein K.A.T."/>
            <person name="Beckman K.B."/>
            <person name="Gohl D.M."/>
        </authorList>
    </citation>
    <scope>NUCLEOTIDE SEQUENCE</scope>
    <source>
        <strain evidence="4">Duluth1</strain>
        <tissue evidence="4">Whole animal</tissue>
    </source>
</reference>
<evidence type="ECO:0000256" key="2">
    <source>
        <dbReference type="PROSITE-ProRule" id="PRU00176"/>
    </source>
</evidence>
<evidence type="ECO:0000313" key="4">
    <source>
        <dbReference type="EMBL" id="KAH3746670.1"/>
    </source>
</evidence>
<sequence length="484" mass="55973">MILKRPTNICSSLLQMSTNDEKPMLKQDADKEEKTPEEVEWESRIRLTPQFNQLIQANLEADVIFEMFKLIERGMFTFEDVDEIVRVTITRFTRKQGIQFFKVLGAKDFTHIMRKSHYIVSQMKLFKYYIDQKATIFNGPDQKKVQELLDRTGYSLKVTTGMRQYGGPPPEWDGESPLHREISISKVPDDWYEDKLVPVLEKYGKIYELRIMIDNITGLTRNFCFVKYCDEQDNLNALSKIDNLWIPFEQDNKNKLEIEGGVTLKANFSTCNKRLFVGNVPKTETKDGFIKTFSQFVEGIEDAEVYVSDEMVKVGLENRGFVFLEFKSHNQAAEGKRVLAGIGEKVYEGNMLKVEWAEPAYCPSAEETAKVKAIHVSNLSREVTEDLLRSTFERYGKLFHVQKVRDYAFIHYDERESALKALDEAKDLELCGFKIKVNISTSGPLMRKIKKQNKLAWLRGEFGFGKKKERQAPPPPRRGPCILS</sequence>
<dbReference type="InterPro" id="IPR035979">
    <property type="entry name" value="RBD_domain_sf"/>
</dbReference>
<dbReference type="SUPFAM" id="SSF54928">
    <property type="entry name" value="RNA-binding domain, RBD"/>
    <property type="match status" value="2"/>
</dbReference>
<feature type="domain" description="RRM" evidence="3">
    <location>
        <begin position="180"/>
        <end position="263"/>
    </location>
</feature>
<protein>
    <recommendedName>
        <fullName evidence="3">RRM domain-containing protein</fullName>
    </recommendedName>
</protein>
<evidence type="ECO:0000259" key="3">
    <source>
        <dbReference type="PROSITE" id="PS50102"/>
    </source>
</evidence>
<dbReference type="EMBL" id="JAIWYP010000010">
    <property type="protein sequence ID" value="KAH3746670.1"/>
    <property type="molecule type" value="Genomic_DNA"/>
</dbReference>
<feature type="domain" description="RRM" evidence="3">
    <location>
        <begin position="273"/>
        <end position="359"/>
    </location>
</feature>
<organism evidence="4 5">
    <name type="scientific">Dreissena polymorpha</name>
    <name type="common">Zebra mussel</name>
    <name type="synonym">Mytilus polymorpha</name>
    <dbReference type="NCBI Taxonomy" id="45954"/>
    <lineage>
        <taxon>Eukaryota</taxon>
        <taxon>Metazoa</taxon>
        <taxon>Spiralia</taxon>
        <taxon>Lophotrochozoa</taxon>
        <taxon>Mollusca</taxon>
        <taxon>Bivalvia</taxon>
        <taxon>Autobranchia</taxon>
        <taxon>Heteroconchia</taxon>
        <taxon>Euheterodonta</taxon>
        <taxon>Imparidentia</taxon>
        <taxon>Neoheterodontei</taxon>
        <taxon>Myida</taxon>
        <taxon>Dreissenoidea</taxon>
        <taxon>Dreissenidae</taxon>
        <taxon>Dreissena</taxon>
    </lineage>
</organism>
<gene>
    <name evidence="4" type="ORF">DPMN_181080</name>
</gene>